<sequence length="407" mass="45571">MSLLPDPYRVMVLNSEKIFRDRCLDITSSLTHACTVFENGMLEAYQKELSERHQGQSLDFSQLELACKSWPAKKGISILVSPYVSTVLRHDDQQFLGLAIMLVREDAFHFRKLTTAKLSDKQTVIAKGELFRRFVASIDARLRLPKLDFPEYPIDSPEAAERAAEKCRAHWGLGLGPVGNMVRVLENAGAVVTAFENSAKDIDALSIASSRPIVVTNRSDASACRVRFGYAHECGHFVGHVGRRTGDKASESEANRFASAFLLPRSTFVKEFPALRGGTQVNWIALSQLKMRWRVSKAAMLYRARQLNILGEDQYKRALLGHLFEKGERHIEHEDVSIPHEKPELLHSAMAVLRERLGLSLNDIAVSVHMTRALLAEIAPLADDEHEAGDRVVSLAQFRQTREKTSG</sequence>
<gene>
    <name evidence="2" type="ORF">AWB69_03309</name>
</gene>
<evidence type="ECO:0000313" key="3">
    <source>
        <dbReference type="Proteomes" id="UP000054683"/>
    </source>
</evidence>
<dbReference type="EMBL" id="FCOK02000020">
    <property type="protein sequence ID" value="SAL35431.1"/>
    <property type="molecule type" value="Genomic_DNA"/>
</dbReference>
<dbReference type="InterPro" id="IPR010359">
    <property type="entry name" value="IrrE_HExxH"/>
</dbReference>
<dbReference type="OrthoDB" id="9794834at2"/>
<accession>A0A158GUF7</accession>
<protein>
    <submittedName>
        <fullName evidence="2">Transcriptional regulator</fullName>
    </submittedName>
</protein>
<reference evidence="2 3" key="1">
    <citation type="submission" date="2016-01" db="EMBL/GenBank/DDBJ databases">
        <authorList>
            <person name="Oliw E.H."/>
        </authorList>
    </citation>
    <scope>NUCLEOTIDE SEQUENCE [LARGE SCALE GENOMIC DNA]</scope>
    <source>
        <strain evidence="2">LMG 27134</strain>
    </source>
</reference>
<dbReference type="PANTHER" id="PTHR43236">
    <property type="entry name" value="ANTITOXIN HIGA1"/>
    <property type="match status" value="1"/>
</dbReference>
<evidence type="ECO:0000259" key="1">
    <source>
        <dbReference type="Pfam" id="PF06114"/>
    </source>
</evidence>
<dbReference type="Pfam" id="PF06114">
    <property type="entry name" value="Peptidase_M78"/>
    <property type="match status" value="1"/>
</dbReference>
<dbReference type="AlphaFoldDB" id="A0A158GUF7"/>
<feature type="domain" description="IrrE N-terminal-like" evidence="1">
    <location>
        <begin position="186"/>
        <end position="304"/>
    </location>
</feature>
<evidence type="ECO:0000313" key="2">
    <source>
        <dbReference type="EMBL" id="SAL35431.1"/>
    </source>
</evidence>
<dbReference type="Gene3D" id="1.10.10.2910">
    <property type="match status" value="1"/>
</dbReference>
<organism evidence="2 3">
    <name type="scientific">Caballeronia udeis</name>
    <dbReference type="NCBI Taxonomy" id="1232866"/>
    <lineage>
        <taxon>Bacteria</taxon>
        <taxon>Pseudomonadati</taxon>
        <taxon>Pseudomonadota</taxon>
        <taxon>Betaproteobacteria</taxon>
        <taxon>Burkholderiales</taxon>
        <taxon>Burkholderiaceae</taxon>
        <taxon>Caballeronia</taxon>
    </lineage>
</organism>
<dbReference type="Proteomes" id="UP000054683">
    <property type="component" value="Unassembled WGS sequence"/>
</dbReference>
<dbReference type="InterPro" id="IPR052345">
    <property type="entry name" value="Rad_response_metalloprotease"/>
</dbReference>
<dbReference type="RefSeq" id="WP_082913432.1">
    <property type="nucleotide sequence ID" value="NZ_FCOK02000020.1"/>
</dbReference>
<proteinExistence type="predicted"/>
<dbReference type="PANTHER" id="PTHR43236:SF1">
    <property type="entry name" value="BLL7220 PROTEIN"/>
    <property type="match status" value="1"/>
</dbReference>
<name>A0A158GUF7_9BURK</name>